<dbReference type="OrthoDB" id="9801870at2"/>
<name>A0A1I0SQ08_9SPHI</name>
<sequence length="151" mass="17314">MEYPINNEQDSELEKFTIAQERDYATALNEIKSGRKQSHWMWYIFPQIQGLGFSSTAKYYAIRDLQQAADYLAHPVLGPRLTAISKKLLTHTELSAKEIFGSPDDLKLRSCMSLFAFIKNAPPVFQQVLDQFFEGESDSKTQQILNLKAFD</sequence>
<dbReference type="RefSeq" id="WP_090980658.1">
    <property type="nucleotide sequence ID" value="NZ_FOJM01000002.1"/>
</dbReference>
<dbReference type="Gene3D" id="1.25.40.380">
    <property type="entry name" value="Protein of unknown function DUF1810"/>
    <property type="match status" value="1"/>
</dbReference>
<dbReference type="Proteomes" id="UP000198836">
    <property type="component" value="Unassembled WGS sequence"/>
</dbReference>
<dbReference type="InterPro" id="IPR014937">
    <property type="entry name" value="DUF1810"/>
</dbReference>
<reference evidence="2" key="1">
    <citation type="submission" date="2016-10" db="EMBL/GenBank/DDBJ databases">
        <authorList>
            <person name="Varghese N."/>
            <person name="Submissions S."/>
        </authorList>
    </citation>
    <scope>NUCLEOTIDE SEQUENCE [LARGE SCALE GENOMIC DNA]</scope>
    <source>
        <strain evidence="2">DSM 18130</strain>
    </source>
</reference>
<dbReference type="InterPro" id="IPR036287">
    <property type="entry name" value="Rv1873-like_sf"/>
</dbReference>
<protein>
    <submittedName>
        <fullName evidence="1">Uncharacterized protein, DUF1810 family</fullName>
    </submittedName>
</protein>
<evidence type="ECO:0000313" key="2">
    <source>
        <dbReference type="Proteomes" id="UP000198836"/>
    </source>
</evidence>
<accession>A0A1I0SQ08</accession>
<gene>
    <name evidence="1" type="ORF">SAMN04488511_102349</name>
</gene>
<dbReference type="Pfam" id="PF08837">
    <property type="entry name" value="DUF1810"/>
    <property type="match status" value="1"/>
</dbReference>
<dbReference type="EMBL" id="FOJM01000002">
    <property type="protein sequence ID" value="SFA41569.1"/>
    <property type="molecule type" value="Genomic_DNA"/>
</dbReference>
<evidence type="ECO:0000313" key="1">
    <source>
        <dbReference type="EMBL" id="SFA41569.1"/>
    </source>
</evidence>
<dbReference type="STRING" id="332999.SAMN04488511_102349"/>
<dbReference type="SUPFAM" id="SSF140736">
    <property type="entry name" value="Rv1873-like"/>
    <property type="match status" value="1"/>
</dbReference>
<organism evidence="1 2">
    <name type="scientific">Pedobacter suwonensis</name>
    <dbReference type="NCBI Taxonomy" id="332999"/>
    <lineage>
        <taxon>Bacteria</taxon>
        <taxon>Pseudomonadati</taxon>
        <taxon>Bacteroidota</taxon>
        <taxon>Sphingobacteriia</taxon>
        <taxon>Sphingobacteriales</taxon>
        <taxon>Sphingobacteriaceae</taxon>
        <taxon>Pedobacter</taxon>
    </lineage>
</organism>
<keyword evidence="2" id="KW-1185">Reference proteome</keyword>
<dbReference type="PIRSF" id="PIRSF008546">
    <property type="entry name" value="UCP008546"/>
    <property type="match status" value="1"/>
</dbReference>
<dbReference type="AlphaFoldDB" id="A0A1I0SQ08"/>
<proteinExistence type="predicted"/>